<evidence type="ECO:0000256" key="8">
    <source>
        <dbReference type="ARBA" id="ARBA00022962"/>
    </source>
</evidence>
<feature type="domain" description="GMPS ATP-PPase" evidence="11">
    <location>
        <begin position="194"/>
        <end position="385"/>
    </location>
</feature>
<dbReference type="SUPFAM" id="SSF54810">
    <property type="entry name" value="GMP synthetase C-terminal dimerisation domain"/>
    <property type="match status" value="1"/>
</dbReference>
<dbReference type="AlphaFoldDB" id="A0A838ZL09"/>
<dbReference type="PANTHER" id="PTHR11922:SF2">
    <property type="entry name" value="GMP SYNTHASE [GLUTAMINE-HYDROLYZING]"/>
    <property type="match status" value="1"/>
</dbReference>
<keyword evidence="6 9" id="KW-0658">Purine biosynthesis</keyword>
<dbReference type="InterPro" id="IPR004739">
    <property type="entry name" value="GMP_synth_GATase"/>
</dbReference>
<dbReference type="PROSITE" id="PS51553">
    <property type="entry name" value="GMPS_ATP_PPASE"/>
    <property type="match status" value="1"/>
</dbReference>
<keyword evidence="4 9" id="KW-0547">Nucleotide-binding</keyword>
<evidence type="ECO:0000256" key="2">
    <source>
        <dbReference type="ARBA" id="ARBA00005153"/>
    </source>
</evidence>
<dbReference type="InterPro" id="IPR017926">
    <property type="entry name" value="GATASE"/>
</dbReference>
<dbReference type="NCBIfam" id="TIGR00884">
    <property type="entry name" value="guaA_Cterm"/>
    <property type="match status" value="1"/>
</dbReference>
<evidence type="ECO:0000256" key="5">
    <source>
        <dbReference type="ARBA" id="ARBA00022749"/>
    </source>
</evidence>
<dbReference type="Proteomes" id="UP000552241">
    <property type="component" value="Unassembled WGS sequence"/>
</dbReference>
<dbReference type="Gene3D" id="3.40.50.620">
    <property type="entry name" value="HUPs"/>
    <property type="match status" value="1"/>
</dbReference>
<dbReference type="SUPFAM" id="SSF52317">
    <property type="entry name" value="Class I glutamine amidotransferase-like"/>
    <property type="match status" value="1"/>
</dbReference>
<gene>
    <name evidence="9 12" type="primary">guaA</name>
    <name evidence="12" type="ORF">HU137_00160</name>
</gene>
<dbReference type="CDD" id="cd01997">
    <property type="entry name" value="GMP_synthase_C"/>
    <property type="match status" value="1"/>
</dbReference>
<dbReference type="Pfam" id="PF02540">
    <property type="entry name" value="NAD_synthase"/>
    <property type="match status" value="1"/>
</dbReference>
<name>A0A838ZL09_9FLAO</name>
<evidence type="ECO:0000313" key="13">
    <source>
        <dbReference type="Proteomes" id="UP000552241"/>
    </source>
</evidence>
<feature type="active site" description="Nucleophile" evidence="9">
    <location>
        <position position="81"/>
    </location>
</feature>
<evidence type="ECO:0000256" key="9">
    <source>
        <dbReference type="HAMAP-Rule" id="MF_00344"/>
    </source>
</evidence>
<dbReference type="InterPro" id="IPR014729">
    <property type="entry name" value="Rossmann-like_a/b/a_fold"/>
</dbReference>
<comment type="function">
    <text evidence="1 9">Catalyzes the synthesis of GMP from XMP.</text>
</comment>
<dbReference type="Pfam" id="PF00958">
    <property type="entry name" value="GMP_synt_C"/>
    <property type="match status" value="1"/>
</dbReference>
<dbReference type="PANTHER" id="PTHR11922">
    <property type="entry name" value="GMP SYNTHASE-RELATED"/>
    <property type="match status" value="1"/>
</dbReference>
<dbReference type="FunFam" id="3.40.50.620:FF:000001">
    <property type="entry name" value="GMP synthase [glutamine-hydrolyzing]"/>
    <property type="match status" value="1"/>
</dbReference>
<dbReference type="UniPathway" id="UPA00189">
    <property type="reaction ID" value="UER00296"/>
</dbReference>
<dbReference type="Gene3D" id="3.30.300.10">
    <property type="match status" value="1"/>
</dbReference>
<proteinExistence type="inferred from homology"/>
<evidence type="ECO:0000256" key="10">
    <source>
        <dbReference type="PROSITE-ProRule" id="PRU00886"/>
    </source>
</evidence>
<dbReference type="InterPro" id="IPR029062">
    <property type="entry name" value="Class_I_gatase-like"/>
</dbReference>
<comment type="caution">
    <text evidence="12">The sequence shown here is derived from an EMBL/GenBank/DDBJ whole genome shotgun (WGS) entry which is preliminary data.</text>
</comment>
<reference evidence="12 13" key="1">
    <citation type="submission" date="2020-07" db="EMBL/GenBank/DDBJ databases">
        <title>Moheibacter lacus sp. nov., a member of the family Flavobacteriaceae isolated from freshwater lake sediment.</title>
        <authorList>
            <person name="Liu Y."/>
        </authorList>
    </citation>
    <scope>NUCLEOTIDE SEQUENCE [LARGE SCALE GENOMIC DNA]</scope>
    <source>
        <strain evidence="12 13">BDHS18</strain>
    </source>
</reference>
<evidence type="ECO:0000313" key="12">
    <source>
        <dbReference type="EMBL" id="MBA5628176.1"/>
    </source>
</evidence>
<dbReference type="EC" id="6.3.5.2" evidence="9"/>
<dbReference type="GO" id="GO:0005524">
    <property type="term" value="F:ATP binding"/>
    <property type="evidence" value="ECO:0007669"/>
    <property type="project" value="UniProtKB-UniRule"/>
</dbReference>
<organism evidence="12 13">
    <name type="scientific">Moheibacter lacus</name>
    <dbReference type="NCBI Taxonomy" id="2745851"/>
    <lineage>
        <taxon>Bacteria</taxon>
        <taxon>Pseudomonadati</taxon>
        <taxon>Bacteroidota</taxon>
        <taxon>Flavobacteriia</taxon>
        <taxon>Flavobacteriales</taxon>
        <taxon>Weeksellaceae</taxon>
        <taxon>Moheibacter</taxon>
    </lineage>
</organism>
<evidence type="ECO:0000256" key="3">
    <source>
        <dbReference type="ARBA" id="ARBA00022598"/>
    </source>
</evidence>
<dbReference type="GO" id="GO:0005829">
    <property type="term" value="C:cytosol"/>
    <property type="evidence" value="ECO:0007669"/>
    <property type="project" value="TreeGrafter"/>
</dbReference>
<dbReference type="PROSITE" id="PS51273">
    <property type="entry name" value="GATASE_TYPE_1"/>
    <property type="match status" value="1"/>
</dbReference>
<keyword evidence="3 9" id="KW-0436">Ligase</keyword>
<dbReference type="FunFam" id="3.40.50.880:FF:000001">
    <property type="entry name" value="GMP synthase [glutamine-hydrolyzing]"/>
    <property type="match status" value="1"/>
</dbReference>
<dbReference type="PRINTS" id="PR00096">
    <property type="entry name" value="GATASE"/>
</dbReference>
<dbReference type="NCBIfam" id="NF000848">
    <property type="entry name" value="PRK00074.1"/>
    <property type="match status" value="1"/>
</dbReference>
<keyword evidence="7 9" id="KW-0067">ATP-binding</keyword>
<dbReference type="SUPFAM" id="SSF52402">
    <property type="entry name" value="Adenine nucleotide alpha hydrolases-like"/>
    <property type="match status" value="1"/>
</dbReference>
<protein>
    <recommendedName>
        <fullName evidence="9">GMP synthase [glutamine-hydrolyzing]</fullName>
        <ecNumber evidence="9">6.3.5.2</ecNumber>
    </recommendedName>
    <alternativeName>
        <fullName evidence="9">GMP synthetase</fullName>
    </alternativeName>
    <alternativeName>
        <fullName evidence="9">Glutamine amidotransferase</fullName>
    </alternativeName>
</protein>
<accession>A0A838ZL09</accession>
<evidence type="ECO:0000256" key="1">
    <source>
        <dbReference type="ARBA" id="ARBA00002332"/>
    </source>
</evidence>
<feature type="binding site" evidence="10">
    <location>
        <begin position="221"/>
        <end position="227"/>
    </location>
    <ligand>
        <name>ATP</name>
        <dbReference type="ChEBI" id="CHEBI:30616"/>
    </ligand>
</feature>
<dbReference type="EMBL" id="JACDZE010000001">
    <property type="protein sequence ID" value="MBA5628176.1"/>
    <property type="molecule type" value="Genomic_DNA"/>
</dbReference>
<keyword evidence="8 9" id="KW-0315">Glutamine amidotransferase</keyword>
<comment type="pathway">
    <text evidence="2 9">Purine metabolism; GMP biosynthesis; GMP from XMP (L-Gln route): step 1/1.</text>
</comment>
<keyword evidence="5 9" id="KW-0332">GMP biosynthesis</keyword>
<evidence type="ECO:0000256" key="7">
    <source>
        <dbReference type="ARBA" id="ARBA00022840"/>
    </source>
</evidence>
<dbReference type="Pfam" id="PF00117">
    <property type="entry name" value="GATase"/>
    <property type="match status" value="1"/>
</dbReference>
<feature type="active site" evidence="9">
    <location>
        <position position="169"/>
    </location>
</feature>
<dbReference type="NCBIfam" id="TIGR00888">
    <property type="entry name" value="guaA_Nterm"/>
    <property type="match status" value="1"/>
</dbReference>
<sequence>MTNGILILDFGSQYNQLIARRVREFGVYAEILPFNASLDEIKQHQPKGIILSGGPSSVFGEDAHLVEKELFELGIPVLGICYGMQLTAHLLGGEVKKGQKGEYGKAELKVLNSNKLLYGFSESSTVWMSHFDEVFQVPEGFEISGKSESVIAAMADESRKLYAVQFHPEVSHSEYGTQLLRNFVFDICEAEENWALSDFIEVEVARIKEKVGNQKVILGLSGGVDSSVAAVLIHKAIGDQLTCIFVDTGLLRKDEGVKVMENYGKHFHMNIKLVDAREQFLSKLKGISDPEEKRKIIGREFVEVFNQEALAFEDANFLAQGTIYPDVIESQSVKGPSATIKSHHNVGGLPEEMKLQLLEPLRELFKDEVRKVGVKLGIPKELVYRHPFPGPGLGIRVLGEVDEEKVRILQEADAIFIEELYKNNLYDEVSQAFVVLLPVKSVGVMGDERTYEYTAVVRSANTIDFMTATWSRLPYEFLDKVSSRIINEVKGINRVAYDISSKPPATIEWE</sequence>
<evidence type="ECO:0000256" key="6">
    <source>
        <dbReference type="ARBA" id="ARBA00022755"/>
    </source>
</evidence>
<feature type="active site" evidence="9">
    <location>
        <position position="167"/>
    </location>
</feature>
<dbReference type="CDD" id="cd01742">
    <property type="entry name" value="GATase1_GMP_Synthase"/>
    <property type="match status" value="1"/>
</dbReference>
<dbReference type="Gene3D" id="3.40.50.880">
    <property type="match status" value="1"/>
</dbReference>
<dbReference type="PRINTS" id="PR00099">
    <property type="entry name" value="CPSGATASE"/>
</dbReference>
<dbReference type="RefSeq" id="WP_182041790.1">
    <property type="nucleotide sequence ID" value="NZ_JACDZE010000001.1"/>
</dbReference>
<keyword evidence="13" id="KW-1185">Reference proteome</keyword>
<dbReference type="HAMAP" id="MF_00344">
    <property type="entry name" value="GMP_synthase"/>
    <property type="match status" value="1"/>
</dbReference>
<dbReference type="FunFam" id="3.30.300.10:FF:000002">
    <property type="entry name" value="GMP synthase [glutamine-hydrolyzing]"/>
    <property type="match status" value="1"/>
</dbReference>
<dbReference type="InterPro" id="IPR001674">
    <property type="entry name" value="GMP_synth_C"/>
</dbReference>
<comment type="subunit">
    <text evidence="9">Homodimer.</text>
</comment>
<comment type="catalytic activity">
    <reaction evidence="9">
        <text>XMP + L-glutamine + ATP + H2O = GMP + L-glutamate + AMP + diphosphate + 2 H(+)</text>
        <dbReference type="Rhea" id="RHEA:11680"/>
        <dbReference type="ChEBI" id="CHEBI:15377"/>
        <dbReference type="ChEBI" id="CHEBI:15378"/>
        <dbReference type="ChEBI" id="CHEBI:29985"/>
        <dbReference type="ChEBI" id="CHEBI:30616"/>
        <dbReference type="ChEBI" id="CHEBI:33019"/>
        <dbReference type="ChEBI" id="CHEBI:57464"/>
        <dbReference type="ChEBI" id="CHEBI:58115"/>
        <dbReference type="ChEBI" id="CHEBI:58359"/>
        <dbReference type="ChEBI" id="CHEBI:456215"/>
        <dbReference type="EC" id="6.3.5.2"/>
    </reaction>
</comment>
<dbReference type="InterPro" id="IPR022955">
    <property type="entry name" value="GMP_synthase"/>
</dbReference>
<dbReference type="PRINTS" id="PR00097">
    <property type="entry name" value="ANTSNTHASEII"/>
</dbReference>
<dbReference type="InterPro" id="IPR025777">
    <property type="entry name" value="GMPS_ATP_PPase_dom"/>
</dbReference>
<dbReference type="GO" id="GO:0003921">
    <property type="term" value="F:GMP synthase activity"/>
    <property type="evidence" value="ECO:0007669"/>
    <property type="project" value="InterPro"/>
</dbReference>
<evidence type="ECO:0000256" key="4">
    <source>
        <dbReference type="ARBA" id="ARBA00022741"/>
    </source>
</evidence>
<dbReference type="InterPro" id="IPR022310">
    <property type="entry name" value="NAD/GMP_synthase"/>
</dbReference>
<evidence type="ECO:0000259" key="11">
    <source>
        <dbReference type="PROSITE" id="PS51553"/>
    </source>
</evidence>